<reference evidence="5 6" key="1">
    <citation type="journal article" date="2021" name="Commun. Biol.">
        <title>The genome of Shorea leprosula (Dipterocarpaceae) highlights the ecological relevance of drought in aseasonal tropical rainforests.</title>
        <authorList>
            <person name="Ng K.K.S."/>
            <person name="Kobayashi M.J."/>
            <person name="Fawcett J.A."/>
            <person name="Hatakeyama M."/>
            <person name="Paape T."/>
            <person name="Ng C.H."/>
            <person name="Ang C.C."/>
            <person name="Tnah L.H."/>
            <person name="Lee C.T."/>
            <person name="Nishiyama T."/>
            <person name="Sese J."/>
            <person name="O'Brien M.J."/>
            <person name="Copetti D."/>
            <person name="Mohd Noor M.I."/>
            <person name="Ong R.C."/>
            <person name="Putra M."/>
            <person name="Sireger I.Z."/>
            <person name="Indrioko S."/>
            <person name="Kosugi Y."/>
            <person name="Izuno A."/>
            <person name="Isagi Y."/>
            <person name="Lee S.L."/>
            <person name="Shimizu K.K."/>
        </authorList>
    </citation>
    <scope>NUCLEOTIDE SEQUENCE [LARGE SCALE GENOMIC DNA]</scope>
    <source>
        <strain evidence="5">214</strain>
    </source>
</reference>
<dbReference type="Gene3D" id="1.25.40.10">
    <property type="entry name" value="Tetratricopeptide repeat domain"/>
    <property type="match status" value="4"/>
</dbReference>
<feature type="repeat" description="PPR" evidence="3">
    <location>
        <begin position="263"/>
        <end position="297"/>
    </location>
</feature>
<gene>
    <name evidence="5" type="ORF">SLEP1_g54091</name>
</gene>
<dbReference type="Proteomes" id="UP001054252">
    <property type="component" value="Unassembled WGS sequence"/>
</dbReference>
<evidence type="ECO:0000313" key="5">
    <source>
        <dbReference type="EMBL" id="GKV47173.1"/>
    </source>
</evidence>
<dbReference type="InterPro" id="IPR046848">
    <property type="entry name" value="E_motif"/>
</dbReference>
<evidence type="ECO:0000256" key="1">
    <source>
        <dbReference type="ARBA" id="ARBA00006643"/>
    </source>
</evidence>
<dbReference type="Pfam" id="PF14432">
    <property type="entry name" value="DYW_deaminase"/>
    <property type="match status" value="1"/>
</dbReference>
<feature type="repeat" description="PPR" evidence="3">
    <location>
        <begin position="333"/>
        <end position="367"/>
    </location>
</feature>
<evidence type="ECO:0000256" key="2">
    <source>
        <dbReference type="ARBA" id="ARBA00022737"/>
    </source>
</evidence>
<dbReference type="FunFam" id="1.25.40.10:FF:000344">
    <property type="entry name" value="Pentatricopeptide repeat-containing protein"/>
    <property type="match status" value="1"/>
</dbReference>
<evidence type="ECO:0000256" key="3">
    <source>
        <dbReference type="PROSITE-ProRule" id="PRU00708"/>
    </source>
</evidence>
<feature type="repeat" description="PPR" evidence="3">
    <location>
        <begin position="61"/>
        <end position="95"/>
    </location>
</feature>
<sequence>MDVVSSKHLQAQLLSKFDKQIPFRKPHYRQPHHLQSCFSLAKRYESLAWTHQVLDEIPISDTFAWNNLIQTHLTSNDPLAVLSIYHQMLLHGVRPDKHTLPRVLTASRLSANFPFGKQVHAHTFKLGFSSDLYVITSLIEMYGRLDSVDTARWLFESSPARNSIAWTMIAKLYLIDNKPDLAIDIFNQIVELGVDIDPVVLATAINACSLLKSLQQARKVHQIARKCGLECHVLVSNSLLKMYVECDNLEEAQAVFNAMPSKDIISWTEMIRAYRKTGGFNESLKLLRRMISSGVQPDSLTISSILPACGRVQAHKQGKEIHAYLLRNGIAMNVKVQNALMDMYVKSGFIELASNVFAGMREQDIISWTIMILGYSLHGQGELGVDIFCKIKKDSSIEIDELTYAAVLHACSIARMVDKGRFFFNCIKEPNVTHCALMVSLLARAGLFNEARSFIEEYQIEKHVEVLRALLDGCRMHQQLKIGKQVIEQLCELEPLNADNYVLLSNWYAEIAKWDMVDKVRQMVRDMGLKPKRAYSWIEFQNKVHVFSTGDVSHPRSERIYWELQCLMKKMEDERHNCSSVFGLHDVDEERECLPTGHSEMLAISFGLISTQVWTTIRITKNLRVCQSCHDTAKVLSKMVEREIIIKDPNCFHHFKDGLCSCRDFW</sequence>
<feature type="domain" description="DYW" evidence="4">
    <location>
        <begin position="581"/>
        <end position="666"/>
    </location>
</feature>
<keyword evidence="6" id="KW-1185">Reference proteome</keyword>
<dbReference type="PANTHER" id="PTHR47926">
    <property type="entry name" value="PENTATRICOPEPTIDE REPEAT-CONTAINING PROTEIN"/>
    <property type="match status" value="1"/>
</dbReference>
<dbReference type="EMBL" id="BPVZ01000222">
    <property type="protein sequence ID" value="GKV47173.1"/>
    <property type="molecule type" value="Genomic_DNA"/>
</dbReference>
<organism evidence="5 6">
    <name type="scientific">Rubroshorea leprosula</name>
    <dbReference type="NCBI Taxonomy" id="152421"/>
    <lineage>
        <taxon>Eukaryota</taxon>
        <taxon>Viridiplantae</taxon>
        <taxon>Streptophyta</taxon>
        <taxon>Embryophyta</taxon>
        <taxon>Tracheophyta</taxon>
        <taxon>Spermatophyta</taxon>
        <taxon>Magnoliopsida</taxon>
        <taxon>eudicotyledons</taxon>
        <taxon>Gunneridae</taxon>
        <taxon>Pentapetalae</taxon>
        <taxon>rosids</taxon>
        <taxon>malvids</taxon>
        <taxon>Malvales</taxon>
        <taxon>Dipterocarpaceae</taxon>
        <taxon>Rubroshorea</taxon>
    </lineage>
</organism>
<dbReference type="InterPro" id="IPR046960">
    <property type="entry name" value="PPR_At4g14850-like_plant"/>
</dbReference>
<evidence type="ECO:0000259" key="4">
    <source>
        <dbReference type="Pfam" id="PF14432"/>
    </source>
</evidence>
<comment type="similarity">
    <text evidence="1">Belongs to the PPR family. PCMP-H subfamily.</text>
</comment>
<keyword evidence="2" id="KW-0677">Repeat</keyword>
<dbReference type="GO" id="GO:0003723">
    <property type="term" value="F:RNA binding"/>
    <property type="evidence" value="ECO:0007669"/>
    <property type="project" value="InterPro"/>
</dbReference>
<dbReference type="InterPro" id="IPR002885">
    <property type="entry name" value="PPR_rpt"/>
</dbReference>
<dbReference type="Pfam" id="PF01535">
    <property type="entry name" value="PPR"/>
    <property type="match status" value="2"/>
</dbReference>
<protein>
    <recommendedName>
        <fullName evidence="4">DYW domain-containing protein</fullName>
    </recommendedName>
</protein>
<dbReference type="AlphaFoldDB" id="A0AAV5MCE7"/>
<dbReference type="PROSITE" id="PS51375">
    <property type="entry name" value="PPR"/>
    <property type="match status" value="3"/>
</dbReference>
<proteinExistence type="inferred from homology"/>
<dbReference type="FunFam" id="1.25.40.10:FF:000090">
    <property type="entry name" value="Pentatricopeptide repeat-containing protein, chloroplastic"/>
    <property type="match status" value="1"/>
</dbReference>
<accession>A0AAV5MCE7</accession>
<dbReference type="Pfam" id="PF20431">
    <property type="entry name" value="E_motif"/>
    <property type="match status" value="1"/>
</dbReference>
<comment type="caution">
    <text evidence="5">The sequence shown here is derived from an EMBL/GenBank/DDBJ whole genome shotgun (WGS) entry which is preliminary data.</text>
</comment>
<evidence type="ECO:0000313" key="6">
    <source>
        <dbReference type="Proteomes" id="UP001054252"/>
    </source>
</evidence>
<dbReference type="InterPro" id="IPR032867">
    <property type="entry name" value="DYW_dom"/>
</dbReference>
<dbReference type="NCBIfam" id="TIGR00756">
    <property type="entry name" value="PPR"/>
    <property type="match status" value="1"/>
</dbReference>
<name>A0AAV5MCE7_9ROSI</name>
<dbReference type="GO" id="GO:0009451">
    <property type="term" value="P:RNA modification"/>
    <property type="evidence" value="ECO:0007669"/>
    <property type="project" value="InterPro"/>
</dbReference>
<dbReference type="Pfam" id="PF13041">
    <property type="entry name" value="PPR_2"/>
    <property type="match status" value="1"/>
</dbReference>
<dbReference type="GO" id="GO:0008270">
    <property type="term" value="F:zinc ion binding"/>
    <property type="evidence" value="ECO:0007669"/>
    <property type="project" value="InterPro"/>
</dbReference>
<dbReference type="InterPro" id="IPR011990">
    <property type="entry name" value="TPR-like_helical_dom_sf"/>
</dbReference>
<dbReference type="SUPFAM" id="SSF48452">
    <property type="entry name" value="TPR-like"/>
    <property type="match status" value="1"/>
</dbReference>